<evidence type="ECO:0000259" key="2">
    <source>
        <dbReference type="Pfam" id="PF04091"/>
    </source>
</evidence>
<dbReference type="InterPro" id="IPR042044">
    <property type="entry name" value="EXOC6PINT-1/Sec15/Tip20_C_dom2"/>
</dbReference>
<evidence type="ECO:0000313" key="4">
    <source>
        <dbReference type="Proteomes" id="UP000054937"/>
    </source>
</evidence>
<comment type="caution">
    <text evidence="3">The sequence shown here is derived from an EMBL/GenBank/DDBJ whole genome shotgun (WGS) entry which is preliminary data.</text>
</comment>
<organism evidence="3 4">
    <name type="scientific">Pseudocohnilembus persalinus</name>
    <name type="common">Ciliate</name>
    <dbReference type="NCBI Taxonomy" id="266149"/>
    <lineage>
        <taxon>Eukaryota</taxon>
        <taxon>Sar</taxon>
        <taxon>Alveolata</taxon>
        <taxon>Ciliophora</taxon>
        <taxon>Intramacronucleata</taxon>
        <taxon>Oligohymenophorea</taxon>
        <taxon>Scuticociliatia</taxon>
        <taxon>Philasterida</taxon>
        <taxon>Pseudocohnilembidae</taxon>
        <taxon>Pseudocohnilembus</taxon>
    </lineage>
</organism>
<dbReference type="InterPro" id="IPR046361">
    <property type="entry name" value="EXOC6/Sec15_C"/>
</dbReference>
<gene>
    <name evidence="3" type="ORF">PPERSA_12382</name>
</gene>
<evidence type="ECO:0000256" key="1">
    <source>
        <dbReference type="ARBA" id="ARBA00023054"/>
    </source>
</evidence>
<dbReference type="Gene3D" id="1.20.58.670">
    <property type="entry name" value="Dsl1p vesicle tethering complex, Tip20p subunit, domain D"/>
    <property type="match status" value="1"/>
</dbReference>
<protein>
    <recommendedName>
        <fullName evidence="2">Exocyst complex subunit EXOC6/Sec15 C-terminal domain-containing protein</fullName>
    </recommendedName>
</protein>
<dbReference type="GO" id="GO:0016020">
    <property type="term" value="C:membrane"/>
    <property type="evidence" value="ECO:0007669"/>
    <property type="project" value="TreeGrafter"/>
</dbReference>
<feature type="domain" description="Exocyst complex subunit EXOC6/Sec15 C-terminal" evidence="2">
    <location>
        <begin position="450"/>
        <end position="579"/>
    </location>
</feature>
<dbReference type="EMBL" id="LDAU01000246">
    <property type="protein sequence ID" value="KRW98425.1"/>
    <property type="molecule type" value="Genomic_DNA"/>
</dbReference>
<dbReference type="GO" id="GO:0000145">
    <property type="term" value="C:exocyst"/>
    <property type="evidence" value="ECO:0007669"/>
    <property type="project" value="TreeGrafter"/>
</dbReference>
<dbReference type="GO" id="GO:0090522">
    <property type="term" value="P:vesicle tethering involved in exocytosis"/>
    <property type="evidence" value="ECO:0007669"/>
    <property type="project" value="InterPro"/>
</dbReference>
<dbReference type="OrthoDB" id="397220at2759"/>
<proteinExistence type="predicted"/>
<evidence type="ECO:0000313" key="3">
    <source>
        <dbReference type="EMBL" id="KRW98425.1"/>
    </source>
</evidence>
<dbReference type="Proteomes" id="UP000054937">
    <property type="component" value="Unassembled WGS sequence"/>
</dbReference>
<dbReference type="InParanoid" id="A0A0V0Q875"/>
<dbReference type="AlphaFoldDB" id="A0A0V0Q875"/>
<keyword evidence="1" id="KW-0175">Coiled coil</keyword>
<keyword evidence="4" id="KW-1185">Reference proteome</keyword>
<accession>A0A0V0Q875</accession>
<dbReference type="GO" id="GO:0006893">
    <property type="term" value="P:Golgi to plasma membrane transport"/>
    <property type="evidence" value="ECO:0007669"/>
    <property type="project" value="TreeGrafter"/>
</dbReference>
<reference evidence="3 4" key="1">
    <citation type="journal article" date="2015" name="Sci. Rep.">
        <title>Genome of the facultative scuticociliatosis pathogen Pseudocohnilembus persalinus provides insight into its virulence through horizontal gene transfer.</title>
        <authorList>
            <person name="Xiong J."/>
            <person name="Wang G."/>
            <person name="Cheng J."/>
            <person name="Tian M."/>
            <person name="Pan X."/>
            <person name="Warren A."/>
            <person name="Jiang C."/>
            <person name="Yuan D."/>
            <person name="Miao W."/>
        </authorList>
    </citation>
    <scope>NUCLEOTIDE SEQUENCE [LARGE SCALE GENOMIC DNA]</scope>
    <source>
        <strain evidence="3">36N120E</strain>
    </source>
</reference>
<dbReference type="GO" id="GO:0006886">
    <property type="term" value="P:intracellular protein transport"/>
    <property type="evidence" value="ECO:0007669"/>
    <property type="project" value="InterPro"/>
</dbReference>
<name>A0A0V0Q875_PSEPJ</name>
<dbReference type="PANTHER" id="PTHR12702">
    <property type="entry name" value="SEC15"/>
    <property type="match status" value="1"/>
</dbReference>
<dbReference type="Pfam" id="PF04091">
    <property type="entry name" value="Sec15_C"/>
    <property type="match status" value="1"/>
</dbReference>
<dbReference type="InterPro" id="IPR007225">
    <property type="entry name" value="EXOC6/Sec15"/>
</dbReference>
<dbReference type="PANTHER" id="PTHR12702:SF0">
    <property type="entry name" value="EXOCYST COMPLEX COMPONENT 6"/>
    <property type="match status" value="1"/>
</dbReference>
<sequence>MSSWNQKIKLKQSEYGLLAIQNYDYIIQTLENIPIRNTINPEKISFMQNIGKSSMLNGAGLKSKFSMIGGRISSLQGGFGGRISTLQNNNLARISMINKGKMSTLGLGVNNNSKMKASVVNLNRNSVISGYQSLFQGLNVQQQIPGMERTSVLSQRQKGITNILNKKQKFLNEVFDFDLKIDISGLKQPFIVYEAMKEKTVSTQIFLKLRESQLMEIVEREKIENQQQLKQFAQNIIGFLIIEKQLFQQLSILNQSQNMNDVQLLAKQFRSVEKKIRGFFANIFDENEFIPAKNIVYLFAYLLEMLNFTSGSQSLILILQAQLQLFSDRMIYNIKKKLTDQIQKQSFEYHKVNNRQEYLAYTKIFNIYNDEIDDEEDNIDSYFDQQTMAYRASTKKSTIQNQQQFNKQFDLPFSAVLALITENIEYFIEQQIGFLKGYYQKRIEYLQRIKPEQEFKSYQTIEKIKLKATDYIIDQMINKIDSLLENYKEVNYSPNYPNKECHYFIQDLIDYLTGAIQSIAMIRQDLVYSIIYPIFKRINEYIWEILVGKYMKQINICGIRNLELDLLSLFELCGTHFENEISNCGGIHMLGGYGLLADDQIEKQFTEIPSHQFIRIKANYHFIDSWSGETGYMKIGTKENNEYIWTQSYDYNKAMDSINVCGSQYGEGKLTEHIDVTFRHSEQDLFIVFGSTLNNDAFDNSYGISNLQIYLM</sequence>